<dbReference type="EMBL" id="CP001344">
    <property type="protein sequence ID" value="ACL46628.1"/>
    <property type="molecule type" value="Genomic_DNA"/>
</dbReference>
<name>B8HYH4_CYAP4</name>
<organism evidence="1">
    <name type="scientific">Cyanothece sp. (strain PCC 7425 / ATCC 29141)</name>
    <dbReference type="NCBI Taxonomy" id="395961"/>
    <lineage>
        <taxon>Bacteria</taxon>
        <taxon>Bacillati</taxon>
        <taxon>Cyanobacteriota</taxon>
        <taxon>Cyanophyceae</taxon>
        <taxon>Gomontiellales</taxon>
        <taxon>Cyanothecaceae</taxon>
        <taxon>Cyanothece</taxon>
    </lineage>
</organism>
<evidence type="ECO:0008006" key="2">
    <source>
        <dbReference type="Google" id="ProtNLM"/>
    </source>
</evidence>
<dbReference type="KEGG" id="cyn:Cyan7425_4318"/>
<proteinExistence type="predicted"/>
<reference evidence="1" key="1">
    <citation type="submission" date="2009-01" db="EMBL/GenBank/DDBJ databases">
        <title>Complete sequence of chromosome Cyanothece sp. PCC 7425.</title>
        <authorList>
            <consortium name="US DOE Joint Genome Institute"/>
            <person name="Lucas S."/>
            <person name="Copeland A."/>
            <person name="Lapidus A."/>
            <person name="Glavina del Rio T."/>
            <person name="Dalin E."/>
            <person name="Tice H."/>
            <person name="Bruce D."/>
            <person name="Goodwin L."/>
            <person name="Pitluck S."/>
            <person name="Sims D."/>
            <person name="Meineke L."/>
            <person name="Brettin T."/>
            <person name="Detter J.C."/>
            <person name="Han C."/>
            <person name="Larimer F."/>
            <person name="Land M."/>
            <person name="Hauser L."/>
            <person name="Kyrpides N."/>
            <person name="Ovchinnikova G."/>
            <person name="Liberton M."/>
            <person name="Stoeckel J."/>
            <person name="Banerjee A."/>
            <person name="Singh A."/>
            <person name="Page L."/>
            <person name="Sato H."/>
            <person name="Zhao L."/>
            <person name="Sherman L."/>
            <person name="Pakrasi H."/>
            <person name="Richardson P."/>
        </authorList>
    </citation>
    <scope>NUCLEOTIDE SEQUENCE</scope>
    <source>
        <strain evidence="1">PCC 7425</strain>
    </source>
</reference>
<gene>
    <name evidence="1" type="ordered locus">Cyan7425_4318</name>
</gene>
<dbReference type="HOGENOM" id="CLU_1173869_0_0_3"/>
<sequence length="236" mass="27669">MRAELKECASILVDSRLEFVMGEDDYDYVVGLNVYLSLDSYEYIQKNAHIKEALTKSFNYLVDTRFGFEACLEFPIEFYIELIKPEKEWQQKIKYLIENSTLTNQALITEKTFAKSGKSPIIYNEMRFASQSEVRIAQELESAGVLFFPLPLAVRYSTGNFYQDHREVDFLICHDGTWGILEVSYHQGRYEKDQEKDLWFKSAGVLFVQHFTAEQCYEQPKIVVEQFLSILSKHKR</sequence>
<protein>
    <recommendedName>
        <fullName evidence="2">DUF559 domain-containing protein</fullName>
    </recommendedName>
</protein>
<dbReference type="AlphaFoldDB" id="B8HYH4"/>
<dbReference type="eggNOG" id="COG2852">
    <property type="taxonomic scope" value="Bacteria"/>
</dbReference>
<evidence type="ECO:0000313" key="1">
    <source>
        <dbReference type="EMBL" id="ACL46628.1"/>
    </source>
</evidence>
<accession>B8HYH4</accession>